<accession>A0ABU0E0P0</accession>
<dbReference type="Proteomes" id="UP001230220">
    <property type="component" value="Unassembled WGS sequence"/>
</dbReference>
<protein>
    <submittedName>
        <fullName evidence="2">LPXTG-motif cell wall-anchored protein</fullName>
    </submittedName>
</protein>
<keyword evidence="1" id="KW-1133">Transmembrane helix</keyword>
<keyword evidence="3" id="KW-1185">Reference proteome</keyword>
<evidence type="ECO:0000313" key="3">
    <source>
        <dbReference type="Proteomes" id="UP001230220"/>
    </source>
</evidence>
<organism evidence="2 3">
    <name type="scientific">Breznakia pachnodae</name>
    <dbReference type="NCBI Taxonomy" id="265178"/>
    <lineage>
        <taxon>Bacteria</taxon>
        <taxon>Bacillati</taxon>
        <taxon>Bacillota</taxon>
        <taxon>Erysipelotrichia</taxon>
        <taxon>Erysipelotrichales</taxon>
        <taxon>Erysipelotrichaceae</taxon>
        <taxon>Breznakia</taxon>
    </lineage>
</organism>
<name>A0ABU0E0P0_9FIRM</name>
<keyword evidence="1" id="KW-0812">Transmembrane</keyword>
<sequence length="119" mass="12879">MQQPNGSYTLKDTDNFSGTIGSVVNANIKTYNGYVYTNSVNGTKISGVIVEDGSLVLKVYYRKSPLSFIVNPSTATKDGISISQSVQTGDDTNNAWYIGMAGISLLIVLYGVRRKKSKI</sequence>
<dbReference type="EMBL" id="JAUSUR010000001">
    <property type="protein sequence ID" value="MDQ0360447.1"/>
    <property type="molecule type" value="Genomic_DNA"/>
</dbReference>
<dbReference type="NCBIfam" id="TIGR01167">
    <property type="entry name" value="LPXTG_anchor"/>
    <property type="match status" value="1"/>
</dbReference>
<dbReference type="RefSeq" id="WP_307406347.1">
    <property type="nucleotide sequence ID" value="NZ_JAUSUR010000001.1"/>
</dbReference>
<gene>
    <name evidence="2" type="ORF">J2S15_001178</name>
</gene>
<evidence type="ECO:0000256" key="1">
    <source>
        <dbReference type="SAM" id="Phobius"/>
    </source>
</evidence>
<evidence type="ECO:0000313" key="2">
    <source>
        <dbReference type="EMBL" id="MDQ0360447.1"/>
    </source>
</evidence>
<feature type="transmembrane region" description="Helical" evidence="1">
    <location>
        <begin position="95"/>
        <end position="112"/>
    </location>
</feature>
<reference evidence="2 3" key="1">
    <citation type="submission" date="2023-07" db="EMBL/GenBank/DDBJ databases">
        <title>Genomic Encyclopedia of Type Strains, Phase IV (KMG-IV): sequencing the most valuable type-strain genomes for metagenomic binning, comparative biology and taxonomic classification.</title>
        <authorList>
            <person name="Goeker M."/>
        </authorList>
    </citation>
    <scope>NUCLEOTIDE SEQUENCE [LARGE SCALE GENOMIC DNA]</scope>
    <source>
        <strain evidence="2 3">DSM 16784</strain>
    </source>
</reference>
<keyword evidence="1" id="KW-0472">Membrane</keyword>
<comment type="caution">
    <text evidence="2">The sequence shown here is derived from an EMBL/GenBank/DDBJ whole genome shotgun (WGS) entry which is preliminary data.</text>
</comment>
<proteinExistence type="predicted"/>